<reference evidence="2 3" key="1">
    <citation type="submission" date="2015-07" db="EMBL/GenBank/DDBJ databases">
        <authorList>
            <person name="Ju K.-S."/>
            <person name="Doroghazi J.R."/>
            <person name="Metcalf W.W."/>
        </authorList>
    </citation>
    <scope>NUCLEOTIDE SEQUENCE [LARGE SCALE GENOMIC DNA]</scope>
    <source>
        <strain evidence="2 3">NRRL B-3589</strain>
    </source>
</reference>
<keyword evidence="3" id="KW-1185">Reference proteome</keyword>
<gene>
    <name evidence="2" type="ORF">ADK38_41395</name>
</gene>
<evidence type="ECO:0000259" key="1">
    <source>
        <dbReference type="Pfam" id="PF12862"/>
    </source>
</evidence>
<proteinExistence type="predicted"/>
<evidence type="ECO:0000313" key="2">
    <source>
        <dbReference type="EMBL" id="KOG66722.1"/>
    </source>
</evidence>
<feature type="non-terminal residue" evidence="2">
    <location>
        <position position="1"/>
    </location>
</feature>
<dbReference type="SUPFAM" id="SSF48452">
    <property type="entry name" value="TPR-like"/>
    <property type="match status" value="1"/>
</dbReference>
<protein>
    <recommendedName>
        <fullName evidence="1">Anaphase-promoting complex subunit 5 domain-containing protein</fullName>
    </recommendedName>
</protein>
<sequence length="225" mass="23514">AEARLRSLLSRPLMDLGAYDRARTELEAAAACADVCGHTVLRASVQEFSGRYWDRFDPARAMAAYQLSLDLNTAAGEERGAAIAAYFLGCARDAGGDHRGALDTLRGAYDRLTACGDGRMAARALAALGAAHDHAGETEAATRALTEAARVLREGDATHYEAQALVVLADIVERTGGERATVRAHLTRAYEIYAAGGGLAAEELRERLDALGGLGGADEPGGQGG</sequence>
<dbReference type="Proteomes" id="UP000037020">
    <property type="component" value="Unassembled WGS sequence"/>
</dbReference>
<organism evidence="2 3">
    <name type="scientific">Streptomyces varsoviensis</name>
    <dbReference type="NCBI Taxonomy" id="67373"/>
    <lineage>
        <taxon>Bacteria</taxon>
        <taxon>Bacillati</taxon>
        <taxon>Actinomycetota</taxon>
        <taxon>Actinomycetes</taxon>
        <taxon>Kitasatosporales</taxon>
        <taxon>Streptomycetaceae</taxon>
        <taxon>Streptomyces</taxon>
    </lineage>
</organism>
<dbReference type="EMBL" id="LGUT01003996">
    <property type="protein sequence ID" value="KOG66722.1"/>
    <property type="molecule type" value="Genomic_DNA"/>
</dbReference>
<feature type="domain" description="Anaphase-promoting complex subunit 5" evidence="1">
    <location>
        <begin position="96"/>
        <end position="159"/>
    </location>
</feature>
<dbReference type="InterPro" id="IPR026000">
    <property type="entry name" value="Apc5_dom"/>
</dbReference>
<dbReference type="Pfam" id="PF12862">
    <property type="entry name" value="ANAPC5"/>
    <property type="match status" value="1"/>
</dbReference>
<name>A0ABR5ITW5_9ACTN</name>
<evidence type="ECO:0000313" key="3">
    <source>
        <dbReference type="Proteomes" id="UP000037020"/>
    </source>
</evidence>
<comment type="caution">
    <text evidence="2">The sequence shown here is derived from an EMBL/GenBank/DDBJ whole genome shotgun (WGS) entry which is preliminary data.</text>
</comment>
<dbReference type="InterPro" id="IPR011990">
    <property type="entry name" value="TPR-like_helical_dom_sf"/>
</dbReference>
<dbReference type="Gene3D" id="1.25.40.10">
    <property type="entry name" value="Tetratricopeptide repeat domain"/>
    <property type="match status" value="1"/>
</dbReference>
<accession>A0ABR5ITW5</accession>